<protein>
    <recommendedName>
        <fullName evidence="2">Secretion system C-terminal sorting domain-containing protein</fullName>
    </recommendedName>
</protein>
<proteinExistence type="predicted"/>
<dbReference type="EMBL" id="UINC01002019">
    <property type="protein sequence ID" value="SUZ91947.1"/>
    <property type="molecule type" value="Genomic_DNA"/>
</dbReference>
<reference evidence="1" key="1">
    <citation type="submission" date="2018-05" db="EMBL/GenBank/DDBJ databases">
        <authorList>
            <person name="Lanie J.A."/>
            <person name="Ng W.-L."/>
            <person name="Kazmierczak K.M."/>
            <person name="Andrzejewski T.M."/>
            <person name="Davidsen T.M."/>
            <person name="Wayne K.J."/>
            <person name="Tettelin H."/>
            <person name="Glass J.I."/>
            <person name="Rusch D."/>
            <person name="Podicherti R."/>
            <person name="Tsui H.-C.T."/>
            <person name="Winkler M.E."/>
        </authorList>
    </citation>
    <scope>NUCLEOTIDE SEQUENCE</scope>
</reference>
<name>A0A381RPX5_9ZZZZ</name>
<dbReference type="Gene3D" id="2.60.40.4070">
    <property type="match status" value="1"/>
</dbReference>
<organism evidence="1">
    <name type="scientific">marine metagenome</name>
    <dbReference type="NCBI Taxonomy" id="408172"/>
    <lineage>
        <taxon>unclassified sequences</taxon>
        <taxon>metagenomes</taxon>
        <taxon>ecological metagenomes</taxon>
    </lineage>
</organism>
<sequence length="1130" mass="123066">MRKVTFLSFVVLAILLVPIAFAKEAPKDISVRENALFGGGRGNPQWSLLNINNLWFWLENNGEANHSPNGDNGTYFPRGMVWAIYKDGMKWGGSAYLDAAHTEPAPYGQTIRIGGSDYGNGTLPGRIIGSGATATRQDPGDDDVRVYRIRRDYYTMSEGELNLDAAETYEKSLGSATDAEVQLVYDRYVLDWNEWPVDYGAPYIDRNGDGVYTAPPPFSATFNADSLISQGYDEPGVAGGDPNSPADQVLWNVYNDLDRTRTLAMEGSEPLGLEIQRTVWGYKRSDALGNSYFKRVKIINKGGVDVGGDGTTLGSFYIDSMYVGQWSDPDLGAYSDDLLGCDTTLGVGYVYNGNPSDFEYARHGQVVPAAGYDFLAGPMVPSPGDVAVFDLKYKQDYKNLPMTGFSWFSAGSPISDPPSDYTGGLRWHKMLRGFAPIDGDDQYYPFPEGTPKSSFPYAGDPVTQTGMVDGLGNDWSFPMGDRRMFLVSGPFSLNPGDTTEVTIGFVAGQGADRYSSISVMKFNDRFTQLTYDALFQVTKAPARPDVQVTELDEEIIVEWSSNLTKVNEVENTVSEPGAYAFEGYNVYQMPRGNSTISDAKRIVTYDLASDPTVILDEGFDATSGQILLKPVQFGSNAGVKRFFVFDRDHVKDVDKLNNGQEYYIAVTAYSAASEAGYIPASLESSPEIITVVPQKPFGTVFNTSYGDVLDVVQAAGQSDGVIIPTVVDPGASTGSTYEITFTDSSGGGVANVFKITNTTDNEVVLSDQKNFTGDSDYPLADGVFVQVSGPALEGKDWDYTGGSGTGVRWISGAGGGELLYGGAYLGPNFTGSNVPPASFVPVEFRLANILEGTVGNGEDYTVDTSHPNASKAATYATWGFGNFTGIIDVPFSAYDVSDPSSPRQLNIVVRDYDGNLAWDMHYTGDDEGENARPYNYTWILDSDYDEAASWDADTDAEDFMGQVDVDGGPVLWALWLKDRGGRPFFSDDGTLTLIPNLVITTSDIYSFASPGPTTGGGEEKISAERVNVFPNPYYAFNPAEVTRMARFVTFNNLPPKATIRIFNLGGQLVTKLSKDDESQFLQWDLLNFQNIPVASGMYLAHVEMVMPSGGEFAKTLKIAIIQEKEMLDIY</sequence>
<evidence type="ECO:0000313" key="1">
    <source>
        <dbReference type="EMBL" id="SUZ91947.1"/>
    </source>
</evidence>
<gene>
    <name evidence="1" type="ORF">METZ01_LOCUS44801</name>
</gene>
<accession>A0A381RPX5</accession>
<evidence type="ECO:0008006" key="2">
    <source>
        <dbReference type="Google" id="ProtNLM"/>
    </source>
</evidence>
<dbReference type="AlphaFoldDB" id="A0A381RPX5"/>